<comment type="caution">
    <text evidence="4">The sequence shown here is derived from an EMBL/GenBank/DDBJ whole genome shotgun (WGS) entry which is preliminary data.</text>
</comment>
<dbReference type="InterPro" id="IPR036770">
    <property type="entry name" value="Ankyrin_rpt-contain_sf"/>
</dbReference>
<evidence type="ECO:0000313" key="5">
    <source>
        <dbReference type="Proteomes" id="UP001363151"/>
    </source>
</evidence>
<dbReference type="Pfam" id="PF12796">
    <property type="entry name" value="Ank_2"/>
    <property type="match status" value="1"/>
</dbReference>
<sequence>MSTETRFRSDSIVSVDETDFQLEDRSVLSEDVVFALQSDDVASLRLVDAAELRKPTTAKTYALHEACEHGAFDAVKFLVGELAHDVDARDEQRWTPLHYAAAFGGAPELVHYLLAAGADPSAEDEDGATPLETYLDENESDDPTALLLRSVAEHVEAAEDRDYETWAQAHARDATYGAYVAASRPKYVRDATRHAYLLLRANAMRQHDDASLGASPEAFLLGAHGGHAVVDTVLSFLA</sequence>
<gene>
    <name evidence="4" type="ORF">SO694_0004824</name>
</gene>
<accession>A0ABR1G7U4</accession>
<evidence type="ECO:0000256" key="2">
    <source>
        <dbReference type="ARBA" id="ARBA00023043"/>
    </source>
</evidence>
<dbReference type="Proteomes" id="UP001363151">
    <property type="component" value="Unassembled WGS sequence"/>
</dbReference>
<keyword evidence="5" id="KW-1185">Reference proteome</keyword>
<dbReference type="EMBL" id="JBBJCI010000079">
    <property type="protein sequence ID" value="KAK7249401.1"/>
    <property type="molecule type" value="Genomic_DNA"/>
</dbReference>
<dbReference type="SUPFAM" id="SSF48403">
    <property type="entry name" value="Ankyrin repeat"/>
    <property type="match status" value="1"/>
</dbReference>
<dbReference type="InterPro" id="IPR002110">
    <property type="entry name" value="Ankyrin_rpt"/>
</dbReference>
<name>A0ABR1G7U4_AURAN</name>
<organism evidence="4 5">
    <name type="scientific">Aureococcus anophagefferens</name>
    <name type="common">Harmful bloom alga</name>
    <dbReference type="NCBI Taxonomy" id="44056"/>
    <lineage>
        <taxon>Eukaryota</taxon>
        <taxon>Sar</taxon>
        <taxon>Stramenopiles</taxon>
        <taxon>Ochrophyta</taxon>
        <taxon>Pelagophyceae</taxon>
        <taxon>Pelagomonadales</taxon>
        <taxon>Pelagomonadaceae</taxon>
        <taxon>Aureococcus</taxon>
    </lineage>
</organism>
<protein>
    <submittedName>
        <fullName evidence="4">Protein phosphatase 1 regulatory subunit</fullName>
    </submittedName>
</protein>
<dbReference type="Gene3D" id="1.25.40.20">
    <property type="entry name" value="Ankyrin repeat-containing domain"/>
    <property type="match status" value="1"/>
</dbReference>
<dbReference type="PROSITE" id="PS50088">
    <property type="entry name" value="ANK_REPEAT"/>
    <property type="match status" value="1"/>
</dbReference>
<dbReference type="PANTHER" id="PTHR24171:SF10">
    <property type="entry name" value="ANKYRIN REPEAT DOMAIN-CONTAINING PROTEIN 29-LIKE"/>
    <property type="match status" value="1"/>
</dbReference>
<proteinExistence type="predicted"/>
<evidence type="ECO:0000313" key="4">
    <source>
        <dbReference type="EMBL" id="KAK7249401.1"/>
    </source>
</evidence>
<dbReference type="PANTHER" id="PTHR24171">
    <property type="entry name" value="ANKYRIN REPEAT DOMAIN-CONTAINING PROTEIN 39-RELATED"/>
    <property type="match status" value="1"/>
</dbReference>
<evidence type="ECO:0000256" key="1">
    <source>
        <dbReference type="ARBA" id="ARBA00022737"/>
    </source>
</evidence>
<reference evidence="4 5" key="1">
    <citation type="submission" date="2024-03" db="EMBL/GenBank/DDBJ databases">
        <title>Aureococcus anophagefferens CCMP1851 and Kratosvirus quantuckense: Draft genome of a second virus-susceptible host strain in the model system.</title>
        <authorList>
            <person name="Chase E."/>
            <person name="Truchon A.R."/>
            <person name="Schepens W."/>
            <person name="Wilhelm S.W."/>
        </authorList>
    </citation>
    <scope>NUCLEOTIDE SEQUENCE [LARGE SCALE GENOMIC DNA]</scope>
    <source>
        <strain evidence="4 5">CCMP1851</strain>
    </source>
</reference>
<evidence type="ECO:0000256" key="3">
    <source>
        <dbReference type="PROSITE-ProRule" id="PRU00023"/>
    </source>
</evidence>
<keyword evidence="2 3" id="KW-0040">ANK repeat</keyword>
<feature type="repeat" description="ANK" evidence="3">
    <location>
        <begin position="92"/>
        <end position="125"/>
    </location>
</feature>
<dbReference type="PROSITE" id="PS50297">
    <property type="entry name" value="ANK_REP_REGION"/>
    <property type="match status" value="1"/>
</dbReference>
<dbReference type="SMART" id="SM00248">
    <property type="entry name" value="ANK"/>
    <property type="match status" value="2"/>
</dbReference>
<keyword evidence="1" id="KW-0677">Repeat</keyword>